<accession>A0A429ZPT4</accession>
<sequence>MLFNTVFLKGSFMKKINRHSIISSLVKLTIIILFISSFTAVFGSQEALTSVSAITGILIFFYVPLNLSVKTGALVTGGSFFILGLLASLNLFLPIGLSLIINLLSIFLMICLFGRPFAYKLYVPYILLYIFASTTSPLEFKLSIRIAALAFSALIITGIYYFRHQKSSGTETLKSMLTIKSIPHEILHVAFTMAVGISLTLLVSQILHFEKAMWICMTIMSLSQIETQMFKDRFKQRMFGSLIGIVVYGILFSLLVPSHLHLPLTLFLAFVYNFLDDYFLQVILITVNALYAANVIWQFNVASINRLLFILIGSLIVYALTRFVKSSYPQRLLNLIPNKSN</sequence>
<feature type="transmembrane region" description="Helical" evidence="5">
    <location>
        <begin position="144"/>
        <end position="162"/>
    </location>
</feature>
<gene>
    <name evidence="7" type="ORF">CBF35_07005</name>
</gene>
<evidence type="ECO:0000313" key="7">
    <source>
        <dbReference type="EMBL" id="RST95712.1"/>
    </source>
</evidence>
<evidence type="ECO:0000256" key="4">
    <source>
        <dbReference type="ARBA" id="ARBA00023136"/>
    </source>
</evidence>
<organism evidence="7 8">
    <name type="scientific">Vagococcus salmoninarum</name>
    <dbReference type="NCBI Taxonomy" id="2739"/>
    <lineage>
        <taxon>Bacteria</taxon>
        <taxon>Bacillati</taxon>
        <taxon>Bacillota</taxon>
        <taxon>Bacilli</taxon>
        <taxon>Lactobacillales</taxon>
        <taxon>Enterococcaceae</taxon>
        <taxon>Vagococcus</taxon>
    </lineage>
</organism>
<dbReference type="AlphaFoldDB" id="A0A429ZPT4"/>
<feature type="transmembrane region" description="Helical" evidence="5">
    <location>
        <begin position="21"/>
        <end position="41"/>
    </location>
</feature>
<dbReference type="Proteomes" id="UP000287239">
    <property type="component" value="Unassembled WGS sequence"/>
</dbReference>
<keyword evidence="8" id="KW-1185">Reference proteome</keyword>
<feature type="domain" description="Integral membrane bound transporter" evidence="6">
    <location>
        <begin position="200"/>
        <end position="317"/>
    </location>
</feature>
<evidence type="ECO:0000256" key="5">
    <source>
        <dbReference type="SAM" id="Phobius"/>
    </source>
</evidence>
<keyword evidence="2 5" id="KW-0812">Transmembrane</keyword>
<protein>
    <recommendedName>
        <fullName evidence="6">Integral membrane bound transporter domain-containing protein</fullName>
    </recommendedName>
</protein>
<evidence type="ECO:0000256" key="2">
    <source>
        <dbReference type="ARBA" id="ARBA00022692"/>
    </source>
</evidence>
<evidence type="ECO:0000256" key="3">
    <source>
        <dbReference type="ARBA" id="ARBA00022989"/>
    </source>
</evidence>
<reference evidence="7 8" key="1">
    <citation type="submission" date="2017-05" db="EMBL/GenBank/DDBJ databases">
        <title>Vagococcus spp. assemblies.</title>
        <authorList>
            <person name="Gulvik C.A."/>
        </authorList>
    </citation>
    <scope>NUCLEOTIDE SEQUENCE [LARGE SCALE GENOMIC DNA]</scope>
    <source>
        <strain evidence="7 8">NCFB 2777</strain>
    </source>
</reference>
<dbReference type="GO" id="GO:0016020">
    <property type="term" value="C:membrane"/>
    <property type="evidence" value="ECO:0007669"/>
    <property type="project" value="UniProtKB-SubCell"/>
</dbReference>
<comment type="subcellular location">
    <subcellularLocation>
        <location evidence="1">Membrane</location>
        <topology evidence="1">Multi-pass membrane protein</topology>
    </subcellularLocation>
</comment>
<dbReference type="Pfam" id="PF13515">
    <property type="entry name" value="FUSC_2"/>
    <property type="match status" value="1"/>
</dbReference>
<comment type="caution">
    <text evidence="7">The sequence shown here is derived from an EMBL/GenBank/DDBJ whole genome shotgun (WGS) entry which is preliminary data.</text>
</comment>
<feature type="transmembrane region" description="Helical" evidence="5">
    <location>
        <begin position="242"/>
        <end position="272"/>
    </location>
</feature>
<dbReference type="OrthoDB" id="1654636at2"/>
<evidence type="ECO:0000256" key="1">
    <source>
        <dbReference type="ARBA" id="ARBA00004141"/>
    </source>
</evidence>
<feature type="transmembrane region" description="Helical" evidence="5">
    <location>
        <begin position="182"/>
        <end position="206"/>
    </location>
</feature>
<feature type="transmembrane region" description="Helical" evidence="5">
    <location>
        <begin position="47"/>
        <end position="65"/>
    </location>
</feature>
<feature type="transmembrane region" description="Helical" evidence="5">
    <location>
        <begin position="304"/>
        <end position="324"/>
    </location>
</feature>
<dbReference type="EMBL" id="NGJU01000009">
    <property type="protein sequence ID" value="RST95712.1"/>
    <property type="molecule type" value="Genomic_DNA"/>
</dbReference>
<proteinExistence type="predicted"/>
<name>A0A429ZPT4_9ENTE</name>
<feature type="transmembrane region" description="Helical" evidence="5">
    <location>
        <begin position="278"/>
        <end position="297"/>
    </location>
</feature>
<keyword evidence="4 5" id="KW-0472">Membrane</keyword>
<keyword evidence="3 5" id="KW-1133">Transmembrane helix</keyword>
<dbReference type="InterPro" id="IPR049453">
    <property type="entry name" value="Memb_transporter_dom"/>
</dbReference>
<evidence type="ECO:0000259" key="6">
    <source>
        <dbReference type="Pfam" id="PF13515"/>
    </source>
</evidence>
<evidence type="ECO:0000313" key="8">
    <source>
        <dbReference type="Proteomes" id="UP000287239"/>
    </source>
</evidence>